<keyword evidence="4 7" id="KW-0812">Transmembrane</keyword>
<evidence type="ECO:0000256" key="7">
    <source>
        <dbReference type="SAM" id="Phobius"/>
    </source>
</evidence>
<comment type="similarity">
    <text evidence="2">Belongs to the UPF0410 family.</text>
</comment>
<keyword evidence="3" id="KW-1003">Cell membrane</keyword>
<evidence type="ECO:0000313" key="9">
    <source>
        <dbReference type="Proteomes" id="UP000599688"/>
    </source>
</evidence>
<keyword evidence="5 7" id="KW-1133">Transmembrane helix</keyword>
<evidence type="ECO:0000256" key="3">
    <source>
        <dbReference type="ARBA" id="ARBA00022475"/>
    </source>
</evidence>
<feature type="transmembrane region" description="Helical" evidence="7">
    <location>
        <begin position="28"/>
        <end position="46"/>
    </location>
</feature>
<evidence type="ECO:0000256" key="2">
    <source>
        <dbReference type="ARBA" id="ARBA00011006"/>
    </source>
</evidence>
<proteinExistence type="inferred from homology"/>
<organism evidence="8 9">
    <name type="scientific">Psychroflexus salis</name>
    <dbReference type="NCBI Taxonomy" id="1526574"/>
    <lineage>
        <taxon>Bacteria</taxon>
        <taxon>Pseudomonadati</taxon>
        <taxon>Bacteroidota</taxon>
        <taxon>Flavobacteriia</taxon>
        <taxon>Flavobacteriales</taxon>
        <taxon>Flavobacteriaceae</taxon>
        <taxon>Psychroflexus</taxon>
    </lineage>
</organism>
<dbReference type="InterPro" id="IPR007341">
    <property type="entry name" value="Transgly_assoc"/>
</dbReference>
<evidence type="ECO:0000256" key="6">
    <source>
        <dbReference type="ARBA" id="ARBA00023136"/>
    </source>
</evidence>
<dbReference type="EMBL" id="BMGL01000009">
    <property type="protein sequence ID" value="GGE16557.1"/>
    <property type="molecule type" value="Genomic_DNA"/>
</dbReference>
<keyword evidence="9" id="KW-1185">Reference proteome</keyword>
<name>A0A916ZY11_9FLAO</name>
<evidence type="ECO:0000256" key="4">
    <source>
        <dbReference type="ARBA" id="ARBA00022692"/>
    </source>
</evidence>
<evidence type="ECO:0008006" key="10">
    <source>
        <dbReference type="Google" id="ProtNLM"/>
    </source>
</evidence>
<evidence type="ECO:0000256" key="5">
    <source>
        <dbReference type="ARBA" id="ARBA00022989"/>
    </source>
</evidence>
<dbReference type="Proteomes" id="UP000599688">
    <property type="component" value="Unassembled WGS sequence"/>
</dbReference>
<comment type="caution">
    <text evidence="8">The sequence shown here is derived from an EMBL/GenBank/DDBJ whole genome shotgun (WGS) entry which is preliminary data.</text>
</comment>
<feature type="transmembrane region" description="Helical" evidence="7">
    <location>
        <begin position="58"/>
        <end position="78"/>
    </location>
</feature>
<protein>
    <recommendedName>
        <fullName evidence="10">Transglycosylase associated protein</fullName>
    </recommendedName>
</protein>
<dbReference type="PANTHER" id="PTHR33884:SF3">
    <property type="entry name" value="UPF0410 PROTEIN YMGE"/>
    <property type="match status" value="1"/>
</dbReference>
<comment type="subcellular location">
    <subcellularLocation>
        <location evidence="1">Cell membrane</location>
        <topology evidence="1">Multi-pass membrane protein</topology>
    </subcellularLocation>
</comment>
<evidence type="ECO:0000313" key="8">
    <source>
        <dbReference type="EMBL" id="GGE16557.1"/>
    </source>
</evidence>
<evidence type="ECO:0000256" key="1">
    <source>
        <dbReference type="ARBA" id="ARBA00004651"/>
    </source>
</evidence>
<accession>A0A916ZY11</accession>
<dbReference type="AlphaFoldDB" id="A0A916ZY11"/>
<dbReference type="GO" id="GO:0005886">
    <property type="term" value="C:plasma membrane"/>
    <property type="evidence" value="ECO:0007669"/>
    <property type="project" value="UniProtKB-SubCell"/>
</dbReference>
<keyword evidence="6 7" id="KW-0472">Membrane</keyword>
<reference evidence="8 9" key="1">
    <citation type="journal article" date="2014" name="Int. J. Syst. Evol. Microbiol.">
        <title>Complete genome sequence of Corynebacterium casei LMG S-19264T (=DSM 44701T), isolated from a smear-ripened cheese.</title>
        <authorList>
            <consortium name="US DOE Joint Genome Institute (JGI-PGF)"/>
            <person name="Walter F."/>
            <person name="Albersmeier A."/>
            <person name="Kalinowski J."/>
            <person name="Ruckert C."/>
        </authorList>
    </citation>
    <scope>NUCLEOTIDE SEQUENCE [LARGE SCALE GENOMIC DNA]</scope>
    <source>
        <strain evidence="8 9">CGMCC 1.12925</strain>
    </source>
</reference>
<gene>
    <name evidence="8" type="ORF">GCM10010831_17300</name>
</gene>
<dbReference type="Pfam" id="PF04226">
    <property type="entry name" value="Transgly_assoc"/>
    <property type="match status" value="1"/>
</dbReference>
<dbReference type="RefSeq" id="WP_188406435.1">
    <property type="nucleotide sequence ID" value="NZ_BMGL01000009.1"/>
</dbReference>
<dbReference type="PANTHER" id="PTHR33884">
    <property type="entry name" value="UPF0410 PROTEIN YMGE"/>
    <property type="match status" value="1"/>
</dbReference>
<sequence>MSILYAIIVGAIIGWVAGKLMKGGGFGFLINMIVGIIGGVVGNLIFDYLNIRIGSGFFADLITGVIGALVFLFIISLFKKA</sequence>